<sequence>MPYIGLDHISFLLSSLLDKLCKMCKLSQKTALVHYTSFQLSKFYMKFGQLDLDTSHELTATLGSCPLGNNDQLCKVQHLPRLRVLQLTYFQLDNQLLKK</sequence>
<dbReference type="EMBL" id="HBII01035999">
    <property type="protein sequence ID" value="CAE0356262.1"/>
    <property type="molecule type" value="Transcribed_RNA"/>
</dbReference>
<proteinExistence type="predicted"/>
<reference evidence="1" key="1">
    <citation type="submission" date="2021-01" db="EMBL/GenBank/DDBJ databases">
        <authorList>
            <person name="Corre E."/>
            <person name="Pelletier E."/>
            <person name="Niang G."/>
            <person name="Scheremetjew M."/>
            <person name="Finn R."/>
            <person name="Kale V."/>
            <person name="Holt S."/>
            <person name="Cochrane G."/>
            <person name="Meng A."/>
            <person name="Brown T."/>
            <person name="Cohen L."/>
        </authorList>
    </citation>
    <scope>NUCLEOTIDE SEQUENCE</scope>
    <source>
        <strain evidence="1">FSP1.4</strain>
    </source>
</reference>
<protein>
    <submittedName>
        <fullName evidence="1">Uncharacterized protein</fullName>
    </submittedName>
</protein>
<dbReference type="AlphaFoldDB" id="A0A7S3JIR9"/>
<name>A0A7S3JIR9_9SPIT</name>
<accession>A0A7S3JIR9</accession>
<organism evidence="1">
    <name type="scientific">Euplotes harpa</name>
    <dbReference type="NCBI Taxonomy" id="151035"/>
    <lineage>
        <taxon>Eukaryota</taxon>
        <taxon>Sar</taxon>
        <taxon>Alveolata</taxon>
        <taxon>Ciliophora</taxon>
        <taxon>Intramacronucleata</taxon>
        <taxon>Spirotrichea</taxon>
        <taxon>Hypotrichia</taxon>
        <taxon>Euplotida</taxon>
        <taxon>Euplotidae</taxon>
        <taxon>Euplotes</taxon>
    </lineage>
</organism>
<evidence type="ECO:0000313" key="1">
    <source>
        <dbReference type="EMBL" id="CAE0356262.1"/>
    </source>
</evidence>
<gene>
    <name evidence="1" type="ORF">EHAR0213_LOCUS15179</name>
</gene>